<feature type="domain" description="EF-hand" evidence="1">
    <location>
        <begin position="50"/>
        <end position="83"/>
    </location>
</feature>
<protein>
    <recommendedName>
        <fullName evidence="1">EF-hand domain-containing protein</fullName>
    </recommendedName>
</protein>
<reference evidence="2" key="1">
    <citation type="journal article" date="2015" name="Nature">
        <title>Complex archaea that bridge the gap between prokaryotes and eukaryotes.</title>
        <authorList>
            <person name="Spang A."/>
            <person name="Saw J.H."/>
            <person name="Jorgensen S.L."/>
            <person name="Zaremba-Niedzwiedzka K."/>
            <person name="Martijn J."/>
            <person name="Lind A.E."/>
            <person name="van Eijk R."/>
            <person name="Schleper C."/>
            <person name="Guy L."/>
            <person name="Ettema T.J."/>
        </authorList>
    </citation>
    <scope>NUCLEOTIDE SEQUENCE</scope>
</reference>
<accession>A0A0F9Q2R2</accession>
<feature type="non-terminal residue" evidence="2">
    <location>
        <position position="1"/>
    </location>
</feature>
<dbReference type="GO" id="GO:0005509">
    <property type="term" value="F:calcium ion binding"/>
    <property type="evidence" value="ECO:0007669"/>
    <property type="project" value="InterPro"/>
</dbReference>
<comment type="caution">
    <text evidence="2">The sequence shown here is derived from an EMBL/GenBank/DDBJ whole genome shotgun (WGS) entry which is preliminary data.</text>
</comment>
<sequence>WTKDDLIRDEAEGNLTNIKDLSDFDTRIRQYDDEVKDTYEGTQPSNAEQRKEKEIFKVWKYIDLDGDGIPEDWLFFIKSKGLHKFISGHPIQRIKSYPRN</sequence>
<evidence type="ECO:0000313" key="2">
    <source>
        <dbReference type="EMBL" id="KKM99702.1"/>
    </source>
</evidence>
<dbReference type="AlphaFoldDB" id="A0A0F9Q2R2"/>
<proteinExistence type="predicted"/>
<dbReference type="InterPro" id="IPR002048">
    <property type="entry name" value="EF_hand_dom"/>
</dbReference>
<organism evidence="2">
    <name type="scientific">marine sediment metagenome</name>
    <dbReference type="NCBI Taxonomy" id="412755"/>
    <lineage>
        <taxon>unclassified sequences</taxon>
        <taxon>metagenomes</taxon>
        <taxon>ecological metagenomes</taxon>
    </lineage>
</organism>
<dbReference type="PROSITE" id="PS50222">
    <property type="entry name" value="EF_HAND_2"/>
    <property type="match status" value="1"/>
</dbReference>
<dbReference type="EMBL" id="LAZR01005466">
    <property type="protein sequence ID" value="KKM99702.1"/>
    <property type="molecule type" value="Genomic_DNA"/>
</dbReference>
<gene>
    <name evidence="2" type="ORF">LCGC14_1145280</name>
</gene>
<evidence type="ECO:0000259" key="1">
    <source>
        <dbReference type="PROSITE" id="PS50222"/>
    </source>
</evidence>
<name>A0A0F9Q2R2_9ZZZZ</name>